<dbReference type="Gene3D" id="3.90.1200.10">
    <property type="match status" value="1"/>
</dbReference>
<dbReference type="SUPFAM" id="SSF56112">
    <property type="entry name" value="Protein kinase-like (PK-like)"/>
    <property type="match status" value="1"/>
</dbReference>
<proteinExistence type="predicted"/>
<accession>A0ABN0TCR6</accession>
<dbReference type="InterPro" id="IPR013780">
    <property type="entry name" value="Glyco_hydro_b"/>
</dbReference>
<dbReference type="RefSeq" id="WP_343819791.1">
    <property type="nucleotide sequence ID" value="NZ_BAAAFN010000006.1"/>
</dbReference>
<protein>
    <recommendedName>
        <fullName evidence="4">Maltokinase</fullName>
    </recommendedName>
</protein>
<dbReference type="Proteomes" id="UP001501176">
    <property type="component" value="Unassembled WGS sequence"/>
</dbReference>
<dbReference type="NCBIfam" id="TIGR02457">
    <property type="entry name" value="TreS_Cterm"/>
    <property type="match status" value="1"/>
</dbReference>
<evidence type="ECO:0000313" key="3">
    <source>
        <dbReference type="Proteomes" id="UP001501176"/>
    </source>
</evidence>
<gene>
    <name evidence="2" type="ORF">GCM10009125_03970</name>
</gene>
<reference evidence="2 3" key="1">
    <citation type="journal article" date="2019" name="Int. J. Syst. Evol. Microbiol.">
        <title>The Global Catalogue of Microorganisms (GCM) 10K type strain sequencing project: providing services to taxonomists for standard genome sequencing and annotation.</title>
        <authorList>
            <consortium name="The Broad Institute Genomics Platform"/>
            <consortium name="The Broad Institute Genome Sequencing Center for Infectious Disease"/>
            <person name="Wu L."/>
            <person name="Ma J."/>
        </authorList>
    </citation>
    <scope>NUCLEOTIDE SEQUENCE [LARGE SCALE GENOMIC DNA]</scope>
    <source>
        <strain evidence="2 3">JCM 16240</strain>
    </source>
</reference>
<feature type="region of interest" description="Disordered" evidence="1">
    <location>
        <begin position="493"/>
        <end position="522"/>
    </location>
</feature>
<dbReference type="EMBL" id="BAAAFN010000006">
    <property type="protein sequence ID" value="GAA0218242.1"/>
    <property type="molecule type" value="Genomic_DNA"/>
</dbReference>
<evidence type="ECO:0000313" key="2">
    <source>
        <dbReference type="EMBL" id="GAA0218242.1"/>
    </source>
</evidence>
<dbReference type="Gene3D" id="2.60.40.1180">
    <property type="entry name" value="Golgi alpha-mannosidase II"/>
    <property type="match status" value="1"/>
</dbReference>
<feature type="compositionally biased region" description="Low complexity" evidence="1">
    <location>
        <begin position="508"/>
        <end position="522"/>
    </location>
</feature>
<organism evidence="2 3">
    <name type="scientific">Castellaniella daejeonensis</name>
    <dbReference type="NCBI Taxonomy" id="659013"/>
    <lineage>
        <taxon>Bacteria</taxon>
        <taxon>Pseudomonadati</taxon>
        <taxon>Pseudomonadota</taxon>
        <taxon>Betaproteobacteria</taxon>
        <taxon>Burkholderiales</taxon>
        <taxon>Alcaligenaceae</taxon>
        <taxon>Castellaniella</taxon>
    </lineage>
</organism>
<evidence type="ECO:0008006" key="4">
    <source>
        <dbReference type="Google" id="ProtNLM"/>
    </source>
</evidence>
<dbReference type="InterPro" id="IPR012811">
    <property type="entry name" value="TreS_maltokin_C_dom"/>
</dbReference>
<comment type="caution">
    <text evidence="2">The sequence shown here is derived from an EMBL/GenBank/DDBJ whole genome shotgun (WGS) entry which is preliminary data.</text>
</comment>
<name>A0ABN0TCR6_9BURK</name>
<evidence type="ECO:0000256" key="1">
    <source>
        <dbReference type="SAM" id="MobiDB-lite"/>
    </source>
</evidence>
<keyword evidence="3" id="KW-1185">Reference proteome</keyword>
<sequence>MRRPSRLHGRGSSVGELPYLLTLPPYGFYWFELDADAAPPDWHVEQPERVRELATLVLRSKHPRTFGEAPRKLFEREALPAYLARQRWSAAGLSSLCIEEMVPLPATGAPAAQAASWHCWVLLGFEGSGARRLSVPVTLCWNEDARPAYPIARVRCGADTGVLVDAVQEAGFLRALVDGLSRAPAGGEPEPRAGPSSSGQPVLHYRRVADALEPLPPDADVRWVGGEQSNSSAIVDEQIVIKVLRQVGPEPDPAIEMSRWLTQAGYANAPALLGTVECHAADGSCRTLAVLHRYVPNEGNAWQWTLEFLHRNLEATLLTGNDATAFEESLSGYLALARRMGRRVAELHAVFARPVDAEDGGPPPATAGTLADIAADGRRALHALSLALEALARQPADVLAPLRDAVAFLRTHRVALASRVDEVVRLAGSVMRLRGHGDLHLGQILVSHADAYLIDFEGEPLSDPERRREASTIYKDLAGMLRSFDYAAALARREEDRTPGMPETPSDAAAGAGLPQAPGAAPAAPPAELLSIFRARAGAAFLDGYRDARAPALALSDETESALLTIFQLEKAAYEVRYEAAHRPEWLPIPVHALVRLAGALLGLQAAPAAGGSP</sequence>
<dbReference type="InterPro" id="IPR011009">
    <property type="entry name" value="Kinase-like_dom_sf"/>
</dbReference>